<name>A0A8X6F0U9_TRICU</name>
<sequence length="116" mass="13517">MVYLLSVVVGKGRKNIEDFRIFGEKDPLRRPLSAVGFRDVFLQIRKGLDETNAPRAVAPVLRNLSFVDLKRPEFFRFSSRKTKLAPRAVSLPYSHRTTILRILERTRRRRRACTFG</sequence>
<protein>
    <submittedName>
        <fullName evidence="1">Uncharacterized protein</fullName>
    </submittedName>
</protein>
<evidence type="ECO:0000313" key="2">
    <source>
        <dbReference type="Proteomes" id="UP000887116"/>
    </source>
</evidence>
<dbReference type="AlphaFoldDB" id="A0A8X6F0U9"/>
<accession>A0A8X6F0U9</accession>
<proteinExistence type="predicted"/>
<evidence type="ECO:0000313" key="1">
    <source>
        <dbReference type="EMBL" id="GFQ66882.1"/>
    </source>
</evidence>
<dbReference type="Proteomes" id="UP000887116">
    <property type="component" value="Unassembled WGS sequence"/>
</dbReference>
<dbReference type="EMBL" id="BMAO01000438">
    <property type="protein sequence ID" value="GFQ66882.1"/>
    <property type="molecule type" value="Genomic_DNA"/>
</dbReference>
<organism evidence="1 2">
    <name type="scientific">Trichonephila clavata</name>
    <name type="common">Joro spider</name>
    <name type="synonym">Nephila clavata</name>
    <dbReference type="NCBI Taxonomy" id="2740835"/>
    <lineage>
        <taxon>Eukaryota</taxon>
        <taxon>Metazoa</taxon>
        <taxon>Ecdysozoa</taxon>
        <taxon>Arthropoda</taxon>
        <taxon>Chelicerata</taxon>
        <taxon>Arachnida</taxon>
        <taxon>Araneae</taxon>
        <taxon>Araneomorphae</taxon>
        <taxon>Entelegynae</taxon>
        <taxon>Araneoidea</taxon>
        <taxon>Nephilidae</taxon>
        <taxon>Trichonephila</taxon>
    </lineage>
</organism>
<keyword evidence="2" id="KW-1185">Reference proteome</keyword>
<reference evidence="1" key="1">
    <citation type="submission" date="2020-07" db="EMBL/GenBank/DDBJ databases">
        <title>Multicomponent nature underlies the extraordinary mechanical properties of spider dragline silk.</title>
        <authorList>
            <person name="Kono N."/>
            <person name="Nakamura H."/>
            <person name="Mori M."/>
            <person name="Yoshida Y."/>
            <person name="Ohtoshi R."/>
            <person name="Malay A.D."/>
            <person name="Moran D.A.P."/>
            <person name="Tomita M."/>
            <person name="Numata K."/>
            <person name="Arakawa K."/>
        </authorList>
    </citation>
    <scope>NUCLEOTIDE SEQUENCE</scope>
</reference>
<gene>
    <name evidence="1" type="ORF">TNCT_483261</name>
</gene>
<comment type="caution">
    <text evidence="1">The sequence shown here is derived from an EMBL/GenBank/DDBJ whole genome shotgun (WGS) entry which is preliminary data.</text>
</comment>